<dbReference type="EMBL" id="KQ773583">
    <property type="protein sequence ID" value="OAD52375.1"/>
    <property type="molecule type" value="Genomic_DNA"/>
</dbReference>
<name>A0A310SDM7_9HYME</name>
<gene>
    <name evidence="1" type="ORF">WN48_01816</name>
</gene>
<reference evidence="1 2" key="1">
    <citation type="submission" date="2015-07" db="EMBL/GenBank/DDBJ databases">
        <title>The genome of Eufriesea mexicana.</title>
        <authorList>
            <person name="Pan H."/>
            <person name="Kapheim K."/>
        </authorList>
    </citation>
    <scope>NUCLEOTIDE SEQUENCE [LARGE SCALE GENOMIC DNA]</scope>
    <source>
        <strain evidence="1">0111107269</strain>
        <tissue evidence="1">Whole body</tissue>
    </source>
</reference>
<accession>A0A310SDM7</accession>
<keyword evidence="2" id="KW-1185">Reference proteome</keyword>
<dbReference type="Proteomes" id="UP000250275">
    <property type="component" value="Unassembled WGS sequence"/>
</dbReference>
<organism evidence="1 2">
    <name type="scientific">Eufriesea mexicana</name>
    <dbReference type="NCBI Taxonomy" id="516756"/>
    <lineage>
        <taxon>Eukaryota</taxon>
        <taxon>Metazoa</taxon>
        <taxon>Ecdysozoa</taxon>
        <taxon>Arthropoda</taxon>
        <taxon>Hexapoda</taxon>
        <taxon>Insecta</taxon>
        <taxon>Pterygota</taxon>
        <taxon>Neoptera</taxon>
        <taxon>Endopterygota</taxon>
        <taxon>Hymenoptera</taxon>
        <taxon>Apocrita</taxon>
        <taxon>Aculeata</taxon>
        <taxon>Apoidea</taxon>
        <taxon>Anthophila</taxon>
        <taxon>Apidae</taxon>
        <taxon>Eufriesea</taxon>
    </lineage>
</organism>
<sequence>MVNQASGPCTSNIFANQPGTSIVSAAGDESINVKSDILPHVVQRGLSKAEGPVHNEKGFLYGLQQGISNQSLGASVFVSSHELSTDLSVPVELIAADMSLSTLYLHELHHRQVRRRGYQEIATRSVWQRSPVQEIATLPEVGQERAPLLLHQDSSIRNNRESKYNLNTHLDSI</sequence>
<proteinExistence type="predicted"/>
<protein>
    <submittedName>
        <fullName evidence="1">Uncharacterized protein</fullName>
    </submittedName>
</protein>
<evidence type="ECO:0000313" key="1">
    <source>
        <dbReference type="EMBL" id="OAD52375.1"/>
    </source>
</evidence>
<evidence type="ECO:0000313" key="2">
    <source>
        <dbReference type="Proteomes" id="UP000250275"/>
    </source>
</evidence>
<dbReference type="OrthoDB" id="2020634at2759"/>
<dbReference type="AlphaFoldDB" id="A0A310SDM7"/>